<evidence type="ECO:0000313" key="3">
    <source>
        <dbReference type="Proteomes" id="UP000199256"/>
    </source>
</evidence>
<gene>
    <name evidence="2" type="ORF">SAMN05444515_12316</name>
</gene>
<feature type="region of interest" description="Disordered" evidence="1">
    <location>
        <begin position="49"/>
        <end position="85"/>
    </location>
</feature>
<feature type="compositionally biased region" description="Polar residues" evidence="1">
    <location>
        <begin position="53"/>
        <end position="74"/>
    </location>
</feature>
<organism evidence="2 3">
    <name type="scientific">Ectothiorhodospira marina</name>
    <dbReference type="NCBI Taxonomy" id="1396821"/>
    <lineage>
        <taxon>Bacteria</taxon>
        <taxon>Pseudomonadati</taxon>
        <taxon>Pseudomonadota</taxon>
        <taxon>Gammaproteobacteria</taxon>
        <taxon>Chromatiales</taxon>
        <taxon>Ectothiorhodospiraceae</taxon>
        <taxon>Ectothiorhodospira</taxon>
    </lineage>
</organism>
<evidence type="ECO:0000256" key="1">
    <source>
        <dbReference type="SAM" id="MobiDB-lite"/>
    </source>
</evidence>
<evidence type="ECO:0008006" key="4">
    <source>
        <dbReference type="Google" id="ProtNLM"/>
    </source>
</evidence>
<sequence>MAQMGMSDLRTTNPIESTFSTIRHRAEQAKSSITRDTVLAMISKLGMAAENDGATSGASTTSPRSSPGYDSNCRTPLVHDAIHKI</sequence>
<dbReference type="EMBL" id="FOAA01000023">
    <property type="protein sequence ID" value="SEL59670.1"/>
    <property type="molecule type" value="Genomic_DNA"/>
</dbReference>
<dbReference type="AlphaFoldDB" id="A0A1H7RH58"/>
<reference evidence="3" key="1">
    <citation type="submission" date="2016-10" db="EMBL/GenBank/DDBJ databases">
        <authorList>
            <person name="Varghese N."/>
            <person name="Submissions S."/>
        </authorList>
    </citation>
    <scope>NUCLEOTIDE SEQUENCE [LARGE SCALE GENOMIC DNA]</scope>
    <source>
        <strain evidence="3">DSM 241</strain>
    </source>
</reference>
<proteinExistence type="predicted"/>
<dbReference type="STRING" id="1396821.SAMN05444515_12316"/>
<name>A0A1H7RH58_9GAMM</name>
<protein>
    <recommendedName>
        <fullName evidence="4">Transposase</fullName>
    </recommendedName>
</protein>
<dbReference type="Proteomes" id="UP000199256">
    <property type="component" value="Unassembled WGS sequence"/>
</dbReference>
<keyword evidence="3" id="KW-1185">Reference proteome</keyword>
<evidence type="ECO:0000313" key="2">
    <source>
        <dbReference type="EMBL" id="SEL59670.1"/>
    </source>
</evidence>
<accession>A0A1H7RH58</accession>